<dbReference type="InterPro" id="IPR007110">
    <property type="entry name" value="Ig-like_dom"/>
</dbReference>
<evidence type="ECO:0000256" key="3">
    <source>
        <dbReference type="SAM" id="MobiDB-lite"/>
    </source>
</evidence>
<dbReference type="PANTHER" id="PTHR10075:SF100">
    <property type="entry name" value="FASCICLIN-2"/>
    <property type="match status" value="1"/>
</dbReference>
<protein>
    <submittedName>
        <fullName evidence="6">Immunoglobulin domain-containing protein</fullName>
    </submittedName>
</protein>
<dbReference type="InterPro" id="IPR036179">
    <property type="entry name" value="Ig-like_dom_sf"/>
</dbReference>
<dbReference type="InterPro" id="IPR003598">
    <property type="entry name" value="Ig_sub2"/>
</dbReference>
<dbReference type="SMART" id="SM00408">
    <property type="entry name" value="IGc2"/>
    <property type="match status" value="1"/>
</dbReference>
<keyword evidence="1 4" id="KW-0732">Signal</keyword>
<dbReference type="GO" id="GO:0007156">
    <property type="term" value="P:homophilic cell adhesion via plasma membrane adhesion molecules"/>
    <property type="evidence" value="ECO:0007669"/>
    <property type="project" value="TreeGrafter"/>
</dbReference>
<keyword evidence="2" id="KW-0393">Immunoglobulin domain</keyword>
<accession>A0A934VCL8</accession>
<keyword evidence="7" id="KW-1185">Reference proteome</keyword>
<dbReference type="InterPro" id="IPR013425">
    <property type="entry name" value="Autotrns_rpt"/>
</dbReference>
<dbReference type="Proteomes" id="UP000600139">
    <property type="component" value="Unassembled WGS sequence"/>
</dbReference>
<feature type="chain" id="PRO_5037625988" evidence="4">
    <location>
        <begin position="29"/>
        <end position="1281"/>
    </location>
</feature>
<evidence type="ECO:0000256" key="4">
    <source>
        <dbReference type="SAM" id="SignalP"/>
    </source>
</evidence>
<dbReference type="SMART" id="SM00409">
    <property type="entry name" value="IG"/>
    <property type="match status" value="1"/>
</dbReference>
<dbReference type="PANTHER" id="PTHR10075">
    <property type="entry name" value="BASIGIN RELATED"/>
    <property type="match status" value="1"/>
</dbReference>
<gene>
    <name evidence="6" type="ORF">JIN84_13445</name>
</gene>
<name>A0A934VCL8_9BACT</name>
<dbReference type="InterPro" id="IPR003599">
    <property type="entry name" value="Ig_sub"/>
</dbReference>
<feature type="region of interest" description="Disordered" evidence="3">
    <location>
        <begin position="415"/>
        <end position="435"/>
    </location>
</feature>
<dbReference type="RefSeq" id="WP_200351557.1">
    <property type="nucleotide sequence ID" value="NZ_BAABHZ010000006.1"/>
</dbReference>
<dbReference type="SUPFAM" id="SSF48726">
    <property type="entry name" value="Immunoglobulin"/>
    <property type="match status" value="1"/>
</dbReference>
<dbReference type="EMBL" id="JAENIK010000011">
    <property type="protein sequence ID" value="MBK1816624.1"/>
    <property type="molecule type" value="Genomic_DNA"/>
</dbReference>
<dbReference type="Pfam" id="PF12951">
    <property type="entry name" value="PATR"/>
    <property type="match status" value="3"/>
</dbReference>
<evidence type="ECO:0000256" key="2">
    <source>
        <dbReference type="ARBA" id="ARBA00023319"/>
    </source>
</evidence>
<evidence type="ECO:0000313" key="6">
    <source>
        <dbReference type="EMBL" id="MBK1816624.1"/>
    </source>
</evidence>
<sequence>MKLMYPLLSTNHVALLAGLLLIPSGSQAAQMAYEGFDYPTGAGNLTGLSGGTGWNGGWQTVNNGSADVVTASLAAGGSAPTGVDARSTGNSATLPNARRVGRLLDVSLNGPFGVRGYRDANGRIGADGTTLYLSFMQQPNSADIYYEFEFHRDNLGDPGRIGGIGNDSTSPAGNVNLRAGGTNNYSLGAGTTAVNFYVVRIDFKAGNDDVYVYRNPTSATEPGVPTLTKLAVSDMSFNGVSFGAWVGSTTVTHDELRFGQTWADVINPALEAPAFVKQPQSATTAQAGGTVGLTGAANGFPAPTYQWFKGVNPVPGQNTSTLSLSNVQPSDAGTYHLVATNSQGSLSSSDVTITVNPTPAGLLVYEGFGYDANTSLDGKNGGLGWGAPWASVDNGGGNATTGGLTAGTNAPNGYDARSMGNGSHIPNAKRSGRLLDTSPTGRLAAAGYIDGNGNVGANDKTIYISFLQQPDGTTMFYEFEFHRGNLGDPGRIGGIGNDTPDPIVSLRAPNGTKALIGPGNTAVNFYVVRIDFRDGNDDVFVYQNPISSTEPGLPTLSRFSVADMSFNGISLAAFVNGRTVKHDEIRVGQAWEDVVFGTSRRELSWVGGNNSNIWNKTAQNWDNTTDGTGVTAFSDGDPVSFFDSGSVAPPISIPANVATSTVYFNNSEEKNYTLGGAGAINASGSLTKDGEGSVTLNGPANFGAAMIVNGGGLTLNGTTTVGGALDLGYGAGAVKLAGNNSFSGSLNANAGTQVLSGTTSFSGFVSANGATTISGATTITGTGGTTLWVGNLGGANASLTIEPTGSLTMTGVFNDALVFGRDGGSATVVQNGGTVTYNPSNRDSAYIGASERNGATAASYTINGGTLEMGNMRLGLSIGPIVSTLTQTGGTINVKQLDLGSVVTTGTGNYTMTGGTLNVGSAGITSSSNLYAISLAGGTIGAAANWTSALGITLAGPVTFDSGVNKIVLDGAITGPGGLTKTGGGTLVLTGTNDYAGATTVSAGTIAGLGTGGGPLNVASGASVEPGVPGGINIGFFSCDSATLASGSTLKLEIDSTLDGVDQLLVSNALTLTGATLSISEVGSGMLPPSTTFVIAESLSSGITGTFAGLPEGASLTVGGNTLTIHYTASQVTLTTGAGSAYTTWAASQGLDGSPGKEDGFDADPEQDGIANGLEWILGGNPLASGGAPLVSSTGSAATGLTLTFTREESSIGNADLILEWDADLDGAWTEVSITQTGGTYADGVVVTVNEATTPDTVTVLIPASNGPAGKVFARLKARSN</sequence>
<evidence type="ECO:0000259" key="5">
    <source>
        <dbReference type="PROSITE" id="PS50835"/>
    </source>
</evidence>
<dbReference type="NCBIfam" id="TIGR02601">
    <property type="entry name" value="autotrns_rpt"/>
    <property type="match status" value="2"/>
</dbReference>
<evidence type="ECO:0000256" key="1">
    <source>
        <dbReference type="ARBA" id="ARBA00022729"/>
    </source>
</evidence>
<dbReference type="GO" id="GO:0005886">
    <property type="term" value="C:plasma membrane"/>
    <property type="evidence" value="ECO:0007669"/>
    <property type="project" value="TreeGrafter"/>
</dbReference>
<organism evidence="6 7">
    <name type="scientific">Luteolibacter yonseiensis</name>
    <dbReference type="NCBI Taxonomy" id="1144680"/>
    <lineage>
        <taxon>Bacteria</taxon>
        <taxon>Pseudomonadati</taxon>
        <taxon>Verrucomicrobiota</taxon>
        <taxon>Verrucomicrobiia</taxon>
        <taxon>Verrucomicrobiales</taxon>
        <taxon>Verrucomicrobiaceae</taxon>
        <taxon>Luteolibacter</taxon>
    </lineage>
</organism>
<dbReference type="SUPFAM" id="SSF51126">
    <property type="entry name" value="Pectin lyase-like"/>
    <property type="match status" value="1"/>
</dbReference>
<dbReference type="InterPro" id="IPR013783">
    <property type="entry name" value="Ig-like_fold"/>
</dbReference>
<dbReference type="PROSITE" id="PS50835">
    <property type="entry name" value="IG_LIKE"/>
    <property type="match status" value="1"/>
</dbReference>
<dbReference type="InterPro" id="IPR011050">
    <property type="entry name" value="Pectin_lyase_fold/virulence"/>
</dbReference>
<feature type="domain" description="Ig-like" evidence="5">
    <location>
        <begin position="273"/>
        <end position="354"/>
    </location>
</feature>
<feature type="signal peptide" evidence="4">
    <location>
        <begin position="1"/>
        <end position="28"/>
    </location>
</feature>
<dbReference type="GO" id="GO:0098632">
    <property type="term" value="F:cell-cell adhesion mediator activity"/>
    <property type="evidence" value="ECO:0007669"/>
    <property type="project" value="TreeGrafter"/>
</dbReference>
<proteinExistence type="predicted"/>
<evidence type="ECO:0000313" key="7">
    <source>
        <dbReference type="Proteomes" id="UP000600139"/>
    </source>
</evidence>
<reference evidence="6" key="1">
    <citation type="submission" date="2021-01" db="EMBL/GenBank/DDBJ databases">
        <title>Modified the classification status of verrucomicrobia.</title>
        <authorList>
            <person name="Feng X."/>
        </authorList>
    </citation>
    <scope>NUCLEOTIDE SEQUENCE</scope>
    <source>
        <strain evidence="6">JCM 18052</strain>
    </source>
</reference>
<dbReference type="Pfam" id="PF13927">
    <property type="entry name" value="Ig_3"/>
    <property type="match status" value="1"/>
</dbReference>
<comment type="caution">
    <text evidence="6">The sequence shown here is derived from an EMBL/GenBank/DDBJ whole genome shotgun (WGS) entry which is preliminary data.</text>
</comment>
<dbReference type="Gene3D" id="2.60.40.10">
    <property type="entry name" value="Immunoglobulins"/>
    <property type="match status" value="1"/>
</dbReference>